<evidence type="ECO:0000256" key="2">
    <source>
        <dbReference type="ARBA" id="ARBA00006472"/>
    </source>
</evidence>
<dbReference type="SUPFAM" id="SSF55248">
    <property type="entry name" value="PCD-like"/>
    <property type="match status" value="1"/>
</dbReference>
<dbReference type="PANTHER" id="PTHR35908:SF1">
    <property type="entry name" value="CONSERVED PROTEIN"/>
    <property type="match status" value="1"/>
</dbReference>
<dbReference type="Pfam" id="PF18029">
    <property type="entry name" value="Glyoxalase_6"/>
    <property type="match status" value="1"/>
</dbReference>
<keyword evidence="5" id="KW-0456">Lyase</keyword>
<evidence type="ECO:0000313" key="7">
    <source>
        <dbReference type="EMBL" id="MDM7832406.1"/>
    </source>
</evidence>
<dbReference type="Proteomes" id="UP001321453">
    <property type="component" value="Unassembled WGS sequence"/>
</dbReference>
<dbReference type="InterPro" id="IPR001533">
    <property type="entry name" value="Pterin_deHydtase"/>
</dbReference>
<comment type="catalytic activity">
    <reaction evidence="1">
        <text>(4aS,6R)-4a-hydroxy-L-erythro-5,6,7,8-tetrahydrobiopterin = (6R)-L-erythro-6,7-dihydrobiopterin + H2O</text>
        <dbReference type="Rhea" id="RHEA:11920"/>
        <dbReference type="ChEBI" id="CHEBI:15377"/>
        <dbReference type="ChEBI" id="CHEBI:15642"/>
        <dbReference type="ChEBI" id="CHEBI:43120"/>
        <dbReference type="EC" id="4.2.1.96"/>
    </reaction>
</comment>
<sequence>MAEQTLSDSDVTAAVDPRHWRVLLRTLRATFTGPDFATGAAFVARIAEVADEANHHPDVLLRWGQVTVTTSSHDVGRLTQRDIDLARAVSAIADELGMEPAVQRSEMLEIAVDALDIPAVRPFWAAVFGYDVSSDGSEVSDPAGVGPTVWFQQMDEPRPQRNRIHFDITVPHDLAQARIRAVIEAGGHLVSDEAAPSFWIVADPEGNEVCICTWQGRSTA</sequence>
<evidence type="ECO:0000256" key="4">
    <source>
        <dbReference type="ARBA" id="ARBA00021735"/>
    </source>
</evidence>
<name>A0ABT7S9W9_9CELL</name>
<dbReference type="SUPFAM" id="SSF54593">
    <property type="entry name" value="Glyoxalase/Bleomycin resistance protein/Dihydroxybiphenyl dioxygenase"/>
    <property type="match status" value="1"/>
</dbReference>
<accession>A0ABT7S9W9</accession>
<protein>
    <recommendedName>
        <fullName evidence="4">Putative pterin-4-alpha-carbinolamine dehydratase</fullName>
        <ecNumber evidence="3">4.2.1.96</ecNumber>
    </recommendedName>
</protein>
<keyword evidence="8" id="KW-1185">Reference proteome</keyword>
<dbReference type="EMBL" id="JAUCGR010000004">
    <property type="protein sequence ID" value="MDM7832406.1"/>
    <property type="molecule type" value="Genomic_DNA"/>
</dbReference>
<gene>
    <name evidence="7" type="ORF">QRT05_13780</name>
</gene>
<dbReference type="Gene3D" id="3.10.180.10">
    <property type="entry name" value="2,3-Dihydroxybiphenyl 1,2-Dioxygenase, domain 1"/>
    <property type="match status" value="1"/>
</dbReference>
<evidence type="ECO:0000256" key="5">
    <source>
        <dbReference type="ARBA" id="ARBA00023239"/>
    </source>
</evidence>
<evidence type="ECO:0000256" key="3">
    <source>
        <dbReference type="ARBA" id="ARBA00013252"/>
    </source>
</evidence>
<dbReference type="InterPro" id="IPR036428">
    <property type="entry name" value="PCD_sf"/>
</dbReference>
<dbReference type="CDD" id="cd00488">
    <property type="entry name" value="PCD_DCoH"/>
    <property type="match status" value="1"/>
</dbReference>
<dbReference type="Gene3D" id="3.30.1360.20">
    <property type="entry name" value="Transcriptional coactivator/pterin dehydratase"/>
    <property type="match status" value="1"/>
</dbReference>
<dbReference type="PANTHER" id="PTHR35908">
    <property type="entry name" value="HYPOTHETICAL FUSION PROTEIN"/>
    <property type="match status" value="1"/>
</dbReference>
<dbReference type="InterPro" id="IPR041581">
    <property type="entry name" value="Glyoxalase_6"/>
</dbReference>
<evidence type="ECO:0000256" key="1">
    <source>
        <dbReference type="ARBA" id="ARBA00001554"/>
    </source>
</evidence>
<comment type="similarity">
    <text evidence="2">Belongs to the pterin-4-alpha-carbinolamine dehydratase family.</text>
</comment>
<evidence type="ECO:0000259" key="6">
    <source>
        <dbReference type="Pfam" id="PF18029"/>
    </source>
</evidence>
<evidence type="ECO:0000313" key="8">
    <source>
        <dbReference type="Proteomes" id="UP001321453"/>
    </source>
</evidence>
<dbReference type="InterPro" id="IPR029068">
    <property type="entry name" value="Glyas_Bleomycin-R_OHBP_Dase"/>
</dbReference>
<reference evidence="7 8" key="1">
    <citation type="submission" date="2023-06" db="EMBL/GenBank/DDBJ databases">
        <title>Cellulomonas sp. MW9 Whole genome sequence.</title>
        <authorList>
            <person name="Park S."/>
        </authorList>
    </citation>
    <scope>NUCLEOTIDE SEQUENCE [LARGE SCALE GENOMIC DNA]</scope>
    <source>
        <strain evidence="7 8">MW9</strain>
    </source>
</reference>
<dbReference type="EC" id="4.2.1.96" evidence="3"/>
<feature type="domain" description="Glyoxalase-like" evidence="6">
    <location>
        <begin position="110"/>
        <end position="212"/>
    </location>
</feature>
<dbReference type="Pfam" id="PF01329">
    <property type="entry name" value="Pterin_4a"/>
    <property type="match status" value="1"/>
</dbReference>
<dbReference type="RefSeq" id="WP_289447902.1">
    <property type="nucleotide sequence ID" value="NZ_JAUCGR010000004.1"/>
</dbReference>
<organism evidence="7 8">
    <name type="scientific">Cellulomonas edaphi</name>
    <dbReference type="NCBI Taxonomy" id="3053468"/>
    <lineage>
        <taxon>Bacteria</taxon>
        <taxon>Bacillati</taxon>
        <taxon>Actinomycetota</taxon>
        <taxon>Actinomycetes</taxon>
        <taxon>Micrococcales</taxon>
        <taxon>Cellulomonadaceae</taxon>
        <taxon>Cellulomonas</taxon>
    </lineage>
</organism>
<proteinExistence type="inferred from homology"/>
<comment type="caution">
    <text evidence="7">The sequence shown here is derived from an EMBL/GenBank/DDBJ whole genome shotgun (WGS) entry which is preliminary data.</text>
</comment>